<feature type="domain" description="Flagellar basal body rod protein N-terminal" evidence="3">
    <location>
        <begin position="5"/>
        <end position="35"/>
    </location>
</feature>
<proteinExistence type="inferred from homology"/>
<dbReference type="PANTHER" id="PTHR30435:SF19">
    <property type="entry name" value="FLAGELLAR BASAL-BODY ROD PROTEIN FLGG"/>
    <property type="match status" value="1"/>
</dbReference>
<gene>
    <name evidence="6" type="ORF">WMO62_10995</name>
</gene>
<sequence>MYSSFYAAARGVIAQQQKLDVTANNLANINNYGYKNKSVSFSNLMYYNMNNQYGQDTAMKAGTGVKVEMTNTDFTPEAYRETDGAYDFAIGGKGFFRLVNPSSDAVTYTRNGHFSLSQQGNQFYLVNDAGNRVCDRNGNPVIVNNGTFSGEIGIYQFNITDGMQSVGDNEFAPTAKNGTPFLVQDGKLIRHALETSGVDMAEEMTKVIESQRAYSYALRMVQTSDEIVNTVNSLRQ</sequence>
<dbReference type="InterPro" id="IPR020013">
    <property type="entry name" value="Flagellar_FlgE/F/G"/>
</dbReference>
<dbReference type="Pfam" id="PF00460">
    <property type="entry name" value="Flg_bb_rod"/>
    <property type="match status" value="1"/>
</dbReference>
<keyword evidence="6" id="KW-0282">Flagellum</keyword>
<dbReference type="NCBIfam" id="TIGR03506">
    <property type="entry name" value="FlgEFG_subfam"/>
    <property type="match status" value="1"/>
</dbReference>
<dbReference type="InterPro" id="IPR053967">
    <property type="entry name" value="LlgE_F_G-like_D1"/>
</dbReference>
<evidence type="ECO:0000259" key="5">
    <source>
        <dbReference type="Pfam" id="PF22692"/>
    </source>
</evidence>
<accession>A0ABV1I2C9</accession>
<dbReference type="Pfam" id="PF06429">
    <property type="entry name" value="Flg_bbr_C"/>
    <property type="match status" value="1"/>
</dbReference>
<evidence type="ECO:0000256" key="1">
    <source>
        <dbReference type="ARBA" id="ARBA00009677"/>
    </source>
</evidence>
<dbReference type="InterPro" id="IPR037925">
    <property type="entry name" value="FlgE/F/G-like"/>
</dbReference>
<comment type="caution">
    <text evidence="6">The sequence shown here is derived from an EMBL/GenBank/DDBJ whole genome shotgun (WGS) entry which is preliminary data.</text>
</comment>
<dbReference type="InterPro" id="IPR010930">
    <property type="entry name" value="Flg_bb/hook_C_dom"/>
</dbReference>
<feature type="domain" description="Flagellar basal-body/hook protein C-terminal" evidence="4">
    <location>
        <begin position="192"/>
        <end position="234"/>
    </location>
</feature>
<evidence type="ECO:0000256" key="2">
    <source>
        <dbReference type="RuleBase" id="RU362116"/>
    </source>
</evidence>
<reference evidence="6 7" key="1">
    <citation type="submission" date="2024-03" db="EMBL/GenBank/DDBJ databases">
        <title>Human intestinal bacterial collection.</title>
        <authorList>
            <person name="Pauvert C."/>
            <person name="Hitch T.C.A."/>
            <person name="Clavel T."/>
        </authorList>
    </citation>
    <scope>NUCLEOTIDE SEQUENCE [LARGE SCALE GENOMIC DNA]</scope>
    <source>
        <strain evidence="6 7">CLA-AA-H78B</strain>
    </source>
</reference>
<evidence type="ECO:0000259" key="4">
    <source>
        <dbReference type="Pfam" id="PF06429"/>
    </source>
</evidence>
<dbReference type="PANTHER" id="PTHR30435">
    <property type="entry name" value="FLAGELLAR PROTEIN"/>
    <property type="match status" value="1"/>
</dbReference>
<evidence type="ECO:0000313" key="7">
    <source>
        <dbReference type="Proteomes" id="UP001470288"/>
    </source>
</evidence>
<name>A0ABV1I2C9_9FIRM</name>
<keyword evidence="2" id="KW-0975">Bacterial flagellum</keyword>
<dbReference type="Pfam" id="PF22692">
    <property type="entry name" value="LlgE_F_G_D1"/>
    <property type="match status" value="1"/>
</dbReference>
<evidence type="ECO:0000259" key="3">
    <source>
        <dbReference type="Pfam" id="PF00460"/>
    </source>
</evidence>
<evidence type="ECO:0000313" key="6">
    <source>
        <dbReference type="EMBL" id="MEQ2579348.1"/>
    </source>
</evidence>
<protein>
    <submittedName>
        <fullName evidence="6">Flagellar hook-basal body protein</fullName>
    </submittedName>
</protein>
<dbReference type="EMBL" id="JBBMFC010000019">
    <property type="protein sequence ID" value="MEQ2579348.1"/>
    <property type="molecule type" value="Genomic_DNA"/>
</dbReference>
<dbReference type="SUPFAM" id="SSF117143">
    <property type="entry name" value="Flagellar hook protein flgE"/>
    <property type="match status" value="1"/>
</dbReference>
<feature type="domain" description="Flagellar hook protein FlgE/F/G-like D1" evidence="5">
    <location>
        <begin position="89"/>
        <end position="140"/>
    </location>
</feature>
<keyword evidence="6" id="KW-0969">Cilium</keyword>
<keyword evidence="7" id="KW-1185">Reference proteome</keyword>
<comment type="similarity">
    <text evidence="1 2">Belongs to the flagella basal body rod proteins family.</text>
</comment>
<organism evidence="6 7">
    <name type="scientific">Hominiventricola aquisgranensis</name>
    <dbReference type="NCBI Taxonomy" id="3133164"/>
    <lineage>
        <taxon>Bacteria</taxon>
        <taxon>Bacillati</taxon>
        <taxon>Bacillota</taxon>
        <taxon>Clostridia</taxon>
        <taxon>Lachnospirales</taxon>
        <taxon>Lachnospiraceae</taxon>
        <taxon>Hominiventricola</taxon>
    </lineage>
</organism>
<dbReference type="RefSeq" id="WP_349144659.1">
    <property type="nucleotide sequence ID" value="NZ_JBBMFC010000019.1"/>
</dbReference>
<keyword evidence="6" id="KW-0966">Cell projection</keyword>
<comment type="subcellular location">
    <subcellularLocation>
        <location evidence="2">Bacterial flagellum basal body</location>
    </subcellularLocation>
</comment>
<dbReference type="InterPro" id="IPR001444">
    <property type="entry name" value="Flag_bb_rod_N"/>
</dbReference>
<dbReference type="Proteomes" id="UP001470288">
    <property type="component" value="Unassembled WGS sequence"/>
</dbReference>